<dbReference type="EC" id="3.4.24.-" evidence="11"/>
<organism evidence="13 14">
    <name type="scientific">Flavobacterium lacus</name>
    <dbReference type="NCBI Taxonomy" id="1353778"/>
    <lineage>
        <taxon>Bacteria</taxon>
        <taxon>Pseudomonadati</taxon>
        <taxon>Bacteroidota</taxon>
        <taxon>Flavobacteriia</taxon>
        <taxon>Flavobacteriales</taxon>
        <taxon>Flavobacteriaceae</taxon>
        <taxon>Flavobacterium</taxon>
    </lineage>
</organism>
<dbReference type="AlphaFoldDB" id="A0A328WNV3"/>
<dbReference type="RefSeq" id="WP_112085839.1">
    <property type="nucleotide sequence ID" value="NZ_QLSV01000006.1"/>
</dbReference>
<evidence type="ECO:0000256" key="4">
    <source>
        <dbReference type="ARBA" id="ARBA00022670"/>
    </source>
</evidence>
<dbReference type="PROSITE" id="PS50106">
    <property type="entry name" value="PDZ"/>
    <property type="match status" value="1"/>
</dbReference>
<dbReference type="NCBIfam" id="TIGR00054">
    <property type="entry name" value="RIP metalloprotease RseP"/>
    <property type="match status" value="1"/>
</dbReference>
<comment type="similarity">
    <text evidence="3 11">Belongs to the peptidase M50B family.</text>
</comment>
<dbReference type="GO" id="GO:0006508">
    <property type="term" value="P:proteolysis"/>
    <property type="evidence" value="ECO:0007669"/>
    <property type="project" value="UniProtKB-KW"/>
</dbReference>
<name>A0A328WNV3_9FLAO</name>
<dbReference type="InterPro" id="IPR004387">
    <property type="entry name" value="Pept_M50_Zn"/>
</dbReference>
<proteinExistence type="inferred from homology"/>
<keyword evidence="6 11" id="KW-0378">Hydrolase</keyword>
<dbReference type="OrthoDB" id="9782003at2"/>
<dbReference type="Gene3D" id="2.30.42.10">
    <property type="match status" value="1"/>
</dbReference>
<dbReference type="Pfam" id="PF17820">
    <property type="entry name" value="PDZ_6"/>
    <property type="match status" value="1"/>
</dbReference>
<sequence length="440" mass="49741">METLIQIAQLILCLSFLVILHELGHFLPAKYFKTKIEKFYLFFNPWFSLVKKKIGETEYGIGWLPMGGYVKIAGMIDESMDKEQLKQEPQPWEYRSKPAWQRLIIIMGGVIVNFFLAWIIYACLFINHGDNFIDNSKITHGIAVDSVGTILGLKNGDQILKVDGKSQAKFEQLPLEILFGDDITVLRDGKEVTFDLSDEGKRDVIKRAGKNFLSAREETVVDSIVPGMQADLAGLKKGDKIIGVNDKNVAYFDEYNTVIALHKNDSVNLKVIRGNETLVLKTKTTEEGKLGFLNRFTTLENAYVTKEVSFAQSIPAGFNKTITTLTGQIKQFKVIFNTKTEAYKQVSGPLRMFKIFKPTWDWTFFWSFTAMFSVWLAFLNVLPIPGLDGGHAVFILIEMVTRKKPTEKTLEVAQTIGVVILLTLMALVFGNDIWHLVTGK</sequence>
<evidence type="ECO:0000313" key="14">
    <source>
        <dbReference type="Proteomes" id="UP000249518"/>
    </source>
</evidence>
<evidence type="ECO:0000256" key="10">
    <source>
        <dbReference type="ARBA" id="ARBA00023136"/>
    </source>
</evidence>
<dbReference type="CDD" id="cd06163">
    <property type="entry name" value="S2P-M50_PDZ_RseP-like"/>
    <property type="match status" value="1"/>
</dbReference>
<keyword evidence="9 11" id="KW-0482">Metalloprotease</keyword>
<dbReference type="GO" id="GO:0046872">
    <property type="term" value="F:metal ion binding"/>
    <property type="evidence" value="ECO:0007669"/>
    <property type="project" value="UniProtKB-KW"/>
</dbReference>
<dbReference type="InterPro" id="IPR036034">
    <property type="entry name" value="PDZ_sf"/>
</dbReference>
<accession>A0A328WNV3</accession>
<dbReference type="Proteomes" id="UP000249518">
    <property type="component" value="Unassembled WGS sequence"/>
</dbReference>
<dbReference type="Pfam" id="PF02163">
    <property type="entry name" value="Peptidase_M50"/>
    <property type="match status" value="1"/>
</dbReference>
<feature type="domain" description="PDZ" evidence="12">
    <location>
        <begin position="191"/>
        <end position="249"/>
    </location>
</feature>
<feature type="transmembrane region" description="Helical" evidence="11">
    <location>
        <begin position="412"/>
        <end position="430"/>
    </location>
</feature>
<gene>
    <name evidence="13" type="ORF">B0I10_1062</name>
</gene>
<feature type="transmembrane region" description="Helical" evidence="11">
    <location>
        <begin position="360"/>
        <end position="378"/>
    </location>
</feature>
<dbReference type="SMART" id="SM00228">
    <property type="entry name" value="PDZ"/>
    <property type="match status" value="1"/>
</dbReference>
<evidence type="ECO:0000256" key="6">
    <source>
        <dbReference type="ARBA" id="ARBA00022801"/>
    </source>
</evidence>
<evidence type="ECO:0000256" key="11">
    <source>
        <dbReference type="RuleBase" id="RU362031"/>
    </source>
</evidence>
<feature type="transmembrane region" description="Helical" evidence="11">
    <location>
        <begin position="103"/>
        <end position="127"/>
    </location>
</feature>
<dbReference type="GO" id="GO:0016020">
    <property type="term" value="C:membrane"/>
    <property type="evidence" value="ECO:0007669"/>
    <property type="project" value="UniProtKB-SubCell"/>
</dbReference>
<dbReference type="GO" id="GO:0004222">
    <property type="term" value="F:metalloendopeptidase activity"/>
    <property type="evidence" value="ECO:0007669"/>
    <property type="project" value="InterPro"/>
</dbReference>
<keyword evidence="4 13" id="KW-0645">Protease</keyword>
<dbReference type="InterPro" id="IPR041489">
    <property type="entry name" value="PDZ_6"/>
</dbReference>
<evidence type="ECO:0000256" key="7">
    <source>
        <dbReference type="ARBA" id="ARBA00022833"/>
    </source>
</evidence>
<comment type="cofactor">
    <cofactor evidence="1 11">
        <name>Zn(2+)</name>
        <dbReference type="ChEBI" id="CHEBI:29105"/>
    </cofactor>
</comment>
<keyword evidence="14" id="KW-1185">Reference proteome</keyword>
<comment type="subcellular location">
    <subcellularLocation>
        <location evidence="2">Membrane</location>
        <topology evidence="2">Multi-pass membrane protein</topology>
    </subcellularLocation>
</comment>
<comment type="caution">
    <text evidence="13">The sequence shown here is derived from an EMBL/GenBank/DDBJ whole genome shotgun (WGS) entry which is preliminary data.</text>
</comment>
<keyword evidence="5 11" id="KW-0812">Transmembrane</keyword>
<evidence type="ECO:0000256" key="3">
    <source>
        <dbReference type="ARBA" id="ARBA00007931"/>
    </source>
</evidence>
<evidence type="ECO:0000256" key="8">
    <source>
        <dbReference type="ARBA" id="ARBA00022989"/>
    </source>
</evidence>
<keyword evidence="8 11" id="KW-1133">Transmembrane helix</keyword>
<evidence type="ECO:0000256" key="9">
    <source>
        <dbReference type="ARBA" id="ARBA00023049"/>
    </source>
</evidence>
<keyword evidence="10 11" id="KW-0472">Membrane</keyword>
<evidence type="ECO:0000259" key="12">
    <source>
        <dbReference type="PROSITE" id="PS50106"/>
    </source>
</evidence>
<evidence type="ECO:0000256" key="5">
    <source>
        <dbReference type="ARBA" id="ARBA00022692"/>
    </source>
</evidence>
<dbReference type="InterPro" id="IPR001478">
    <property type="entry name" value="PDZ"/>
</dbReference>
<dbReference type="InterPro" id="IPR008915">
    <property type="entry name" value="Peptidase_M50"/>
</dbReference>
<dbReference type="EMBL" id="QLSV01000006">
    <property type="protein sequence ID" value="RAR48002.1"/>
    <property type="molecule type" value="Genomic_DNA"/>
</dbReference>
<dbReference type="PANTHER" id="PTHR42837">
    <property type="entry name" value="REGULATOR OF SIGMA-E PROTEASE RSEP"/>
    <property type="match status" value="1"/>
</dbReference>
<dbReference type="PANTHER" id="PTHR42837:SF2">
    <property type="entry name" value="MEMBRANE METALLOPROTEASE ARASP2, CHLOROPLASTIC-RELATED"/>
    <property type="match status" value="1"/>
</dbReference>
<keyword evidence="11" id="KW-0479">Metal-binding</keyword>
<reference evidence="13 14" key="1">
    <citation type="submission" date="2018-06" db="EMBL/GenBank/DDBJ databases">
        <title>Genomic Encyclopedia of Type Strains, Phase III (KMG-III): the genomes of soil and plant-associated and newly described type strains.</title>
        <authorList>
            <person name="Whitman W."/>
        </authorList>
    </citation>
    <scope>NUCLEOTIDE SEQUENCE [LARGE SCALE GENOMIC DNA]</scope>
    <source>
        <strain evidence="13 14">CGMCC 1.12504</strain>
    </source>
</reference>
<evidence type="ECO:0000256" key="2">
    <source>
        <dbReference type="ARBA" id="ARBA00004141"/>
    </source>
</evidence>
<feature type="transmembrane region" description="Helical" evidence="11">
    <location>
        <begin position="7"/>
        <end position="27"/>
    </location>
</feature>
<keyword evidence="7 11" id="KW-0862">Zinc</keyword>
<dbReference type="SUPFAM" id="SSF50156">
    <property type="entry name" value="PDZ domain-like"/>
    <property type="match status" value="2"/>
</dbReference>
<evidence type="ECO:0000256" key="1">
    <source>
        <dbReference type="ARBA" id="ARBA00001947"/>
    </source>
</evidence>
<protein>
    <recommendedName>
        <fullName evidence="11">Zinc metalloprotease</fullName>
        <ecNumber evidence="11">3.4.24.-</ecNumber>
    </recommendedName>
</protein>
<evidence type="ECO:0000313" key="13">
    <source>
        <dbReference type="EMBL" id="RAR48002.1"/>
    </source>
</evidence>